<accession>A0ABX7SCU8</accession>
<organism evidence="1 2">
    <name type="scientific">Bifidobacterium saguini</name>
    <dbReference type="NCBI Taxonomy" id="762210"/>
    <lineage>
        <taxon>Bacteria</taxon>
        <taxon>Bacillati</taxon>
        <taxon>Actinomycetota</taxon>
        <taxon>Actinomycetes</taxon>
        <taxon>Bifidobacteriales</taxon>
        <taxon>Bifidobacteriaceae</taxon>
        <taxon>Bifidobacterium</taxon>
    </lineage>
</organism>
<reference evidence="1 2" key="1">
    <citation type="submission" date="2021-03" db="EMBL/GenBank/DDBJ databases">
        <title>Genome sequencing of Bifidobacterium saguini DSMZ 23967.</title>
        <authorList>
            <person name="Kim J."/>
        </authorList>
    </citation>
    <scope>NUCLEOTIDE SEQUENCE [LARGE SCALE GENOMIC DNA]</scope>
    <source>
        <strain evidence="1 2">DSMZ 23967</strain>
    </source>
</reference>
<protein>
    <submittedName>
        <fullName evidence="1">Uncharacterized protein</fullName>
    </submittedName>
</protein>
<proteinExistence type="predicted"/>
<name>A0ABX7SCU8_9BIFI</name>
<keyword evidence="2" id="KW-1185">Reference proteome</keyword>
<gene>
    <name evidence="1" type="ORF">BSD967_10605</name>
</gene>
<dbReference type="EMBL" id="CP071732">
    <property type="protein sequence ID" value="QTB90723.1"/>
    <property type="molecule type" value="Genomic_DNA"/>
</dbReference>
<evidence type="ECO:0000313" key="2">
    <source>
        <dbReference type="Proteomes" id="UP000663729"/>
    </source>
</evidence>
<sequence length="83" mass="9307">MVRSNTSGACRDDVDEWERLIREGGDDKLRAAALDPSPHGISMRQDNPFLGIMTERDRLKVIKDAYDAERAIRASASLHKSHS</sequence>
<dbReference type="Proteomes" id="UP000663729">
    <property type="component" value="Chromosome"/>
</dbReference>
<evidence type="ECO:0000313" key="1">
    <source>
        <dbReference type="EMBL" id="QTB90723.1"/>
    </source>
</evidence>
<dbReference type="RefSeq" id="WP_033892113.1">
    <property type="nucleotide sequence ID" value="NZ_CP071732.1"/>
</dbReference>